<dbReference type="GO" id="GO:0016491">
    <property type="term" value="F:oxidoreductase activity"/>
    <property type="evidence" value="ECO:0007669"/>
    <property type="project" value="UniProtKB-KW"/>
</dbReference>
<comment type="similarity">
    <text evidence="1 3">Belongs to the short-chain dehydrogenases/reductases (SDR) family.</text>
</comment>
<accession>A0A7J7IUY9</accession>
<evidence type="ECO:0000313" key="5">
    <source>
        <dbReference type="EMBL" id="KAF6017346.1"/>
    </source>
</evidence>
<evidence type="ECO:0000256" key="2">
    <source>
        <dbReference type="ARBA" id="ARBA00023002"/>
    </source>
</evidence>
<reference evidence="5" key="1">
    <citation type="submission" date="2020-06" db="EMBL/GenBank/DDBJ databases">
        <title>Draft genome of Bugula neritina, a colonial animal packing powerful symbionts and potential medicines.</title>
        <authorList>
            <person name="Rayko M."/>
        </authorList>
    </citation>
    <scope>NUCLEOTIDE SEQUENCE [LARGE SCALE GENOMIC DNA]</scope>
    <source>
        <strain evidence="5">Kwan_BN1</strain>
    </source>
</reference>
<dbReference type="PRINTS" id="PR00080">
    <property type="entry name" value="SDRFAMILY"/>
</dbReference>
<dbReference type="InterPro" id="IPR002347">
    <property type="entry name" value="SDR_fam"/>
</dbReference>
<dbReference type="Proteomes" id="UP000593567">
    <property type="component" value="Unassembled WGS sequence"/>
</dbReference>
<dbReference type="Gene3D" id="3.40.50.720">
    <property type="entry name" value="NAD(P)-binding Rossmann-like Domain"/>
    <property type="match status" value="1"/>
</dbReference>
<comment type="caution">
    <text evidence="5">The sequence shown here is derived from an EMBL/GenBank/DDBJ whole genome shotgun (WGS) entry which is preliminary data.</text>
</comment>
<dbReference type="OrthoDB" id="5545019at2759"/>
<evidence type="ECO:0000256" key="1">
    <source>
        <dbReference type="ARBA" id="ARBA00006484"/>
    </source>
</evidence>
<sequence length="256" mass="28359">MDTLEVIYSEFLSHTNNCNLLTLVGLVTTILCLITLIRVLVWTPFKLYFLAQVLPGVDLKKLGKWAVITGATGGIGKGYCKVLAEKGMNIVLISRSSEKLAKVAEEIREAYGVVVRTLTADFHSTDIYERIEEELRELDVGVLVNNVGTSNVTATFLKTTNILQTTTDILHVNCVSMTNMCAIVLPQMLHKDKGVIINISSIGRIGFLGAPVYSSSKSYVSKLSECLQRTYRNSGKHQNQENKKSFSFSICIKFKV</sequence>
<evidence type="ECO:0000256" key="3">
    <source>
        <dbReference type="RuleBase" id="RU000363"/>
    </source>
</evidence>
<dbReference type="InterPro" id="IPR036291">
    <property type="entry name" value="NAD(P)-bd_dom_sf"/>
</dbReference>
<dbReference type="PANTHER" id="PTHR43899">
    <property type="entry name" value="RH59310P"/>
    <property type="match status" value="1"/>
</dbReference>
<keyword evidence="2" id="KW-0560">Oxidoreductase</keyword>
<keyword evidence="4" id="KW-0472">Membrane</keyword>
<protein>
    <submittedName>
        <fullName evidence="5">HSD17B12</fullName>
    </submittedName>
</protein>
<dbReference type="GO" id="GO:0005783">
    <property type="term" value="C:endoplasmic reticulum"/>
    <property type="evidence" value="ECO:0007669"/>
    <property type="project" value="TreeGrafter"/>
</dbReference>
<evidence type="ECO:0000313" key="6">
    <source>
        <dbReference type="Proteomes" id="UP000593567"/>
    </source>
</evidence>
<dbReference type="EMBL" id="VXIV02003411">
    <property type="protein sequence ID" value="KAF6017346.1"/>
    <property type="molecule type" value="Genomic_DNA"/>
</dbReference>
<keyword evidence="6" id="KW-1185">Reference proteome</keyword>
<dbReference type="AlphaFoldDB" id="A0A7J7IUY9"/>
<evidence type="ECO:0000256" key="4">
    <source>
        <dbReference type="SAM" id="Phobius"/>
    </source>
</evidence>
<feature type="transmembrane region" description="Helical" evidence="4">
    <location>
        <begin position="20"/>
        <end position="41"/>
    </location>
</feature>
<dbReference type="PRINTS" id="PR00081">
    <property type="entry name" value="GDHRDH"/>
</dbReference>
<dbReference type="PANTHER" id="PTHR43899:SF13">
    <property type="entry name" value="RH59310P"/>
    <property type="match status" value="1"/>
</dbReference>
<keyword evidence="4" id="KW-0812">Transmembrane</keyword>
<name>A0A7J7IUY9_BUGNE</name>
<dbReference type="Pfam" id="PF00106">
    <property type="entry name" value="adh_short"/>
    <property type="match status" value="1"/>
</dbReference>
<keyword evidence="4" id="KW-1133">Transmembrane helix</keyword>
<proteinExistence type="inferred from homology"/>
<organism evidence="5 6">
    <name type="scientific">Bugula neritina</name>
    <name type="common">Brown bryozoan</name>
    <name type="synonym">Sertularia neritina</name>
    <dbReference type="NCBI Taxonomy" id="10212"/>
    <lineage>
        <taxon>Eukaryota</taxon>
        <taxon>Metazoa</taxon>
        <taxon>Spiralia</taxon>
        <taxon>Lophotrochozoa</taxon>
        <taxon>Bryozoa</taxon>
        <taxon>Gymnolaemata</taxon>
        <taxon>Cheilostomatida</taxon>
        <taxon>Flustrina</taxon>
        <taxon>Buguloidea</taxon>
        <taxon>Bugulidae</taxon>
        <taxon>Bugula</taxon>
    </lineage>
</organism>
<dbReference type="SUPFAM" id="SSF51735">
    <property type="entry name" value="NAD(P)-binding Rossmann-fold domains"/>
    <property type="match status" value="1"/>
</dbReference>
<dbReference type="PIRSF" id="PIRSF000126">
    <property type="entry name" value="11-beta-HSD1"/>
    <property type="match status" value="1"/>
</dbReference>
<dbReference type="InterPro" id="IPR051019">
    <property type="entry name" value="VLCFA-Steroid_DH"/>
</dbReference>
<gene>
    <name evidence="5" type="ORF">EB796_024359</name>
</gene>